<keyword evidence="4 8" id="KW-0812">Transmembrane</keyword>
<dbReference type="PANTHER" id="PTHR23513">
    <property type="entry name" value="INTEGRAL MEMBRANE EFFLUX PROTEIN-RELATED"/>
    <property type="match status" value="1"/>
</dbReference>
<dbReference type="GO" id="GO:0005886">
    <property type="term" value="C:plasma membrane"/>
    <property type="evidence" value="ECO:0007669"/>
    <property type="project" value="UniProtKB-SubCell"/>
</dbReference>
<feature type="transmembrane region" description="Helical" evidence="8">
    <location>
        <begin position="194"/>
        <end position="217"/>
    </location>
</feature>
<dbReference type="Gene3D" id="1.20.1250.20">
    <property type="entry name" value="MFS general substrate transporter like domains"/>
    <property type="match status" value="1"/>
</dbReference>
<feature type="transmembrane region" description="Helical" evidence="8">
    <location>
        <begin position="134"/>
        <end position="154"/>
    </location>
</feature>
<evidence type="ECO:0000256" key="4">
    <source>
        <dbReference type="ARBA" id="ARBA00022692"/>
    </source>
</evidence>
<dbReference type="OrthoDB" id="5494559at2"/>
<reference evidence="10 11" key="1">
    <citation type="submission" date="2019-07" db="EMBL/GenBank/DDBJ databases">
        <title>Full genome sequence of Humibacter sp. WJ7-1.</title>
        <authorList>
            <person name="Im W.-T."/>
        </authorList>
    </citation>
    <scope>NUCLEOTIDE SEQUENCE [LARGE SCALE GENOMIC DNA]</scope>
    <source>
        <strain evidence="10 11">WJ7-1</strain>
    </source>
</reference>
<feature type="domain" description="Major facilitator superfamily (MFS) profile" evidence="9">
    <location>
        <begin position="264"/>
        <end position="514"/>
    </location>
</feature>
<organism evidence="10 11">
    <name type="scientific">Humibacter ginsenosidimutans</name>
    <dbReference type="NCBI Taxonomy" id="2599293"/>
    <lineage>
        <taxon>Bacteria</taxon>
        <taxon>Bacillati</taxon>
        <taxon>Actinomycetota</taxon>
        <taxon>Actinomycetes</taxon>
        <taxon>Micrococcales</taxon>
        <taxon>Microbacteriaceae</taxon>
        <taxon>Humibacter</taxon>
    </lineage>
</organism>
<keyword evidence="3" id="KW-1003">Cell membrane</keyword>
<accession>A0A5B8LZA8</accession>
<feature type="transmembrane region" description="Helical" evidence="8">
    <location>
        <begin position="105"/>
        <end position="128"/>
    </location>
</feature>
<evidence type="ECO:0000256" key="1">
    <source>
        <dbReference type="ARBA" id="ARBA00004429"/>
    </source>
</evidence>
<comment type="subcellular location">
    <subcellularLocation>
        <location evidence="1">Cell inner membrane</location>
        <topology evidence="1">Multi-pass membrane protein</topology>
    </subcellularLocation>
</comment>
<feature type="transmembrane region" description="Helical" evidence="8">
    <location>
        <begin position="166"/>
        <end position="188"/>
    </location>
</feature>
<sequence length="514" mass="53953">MEGIPVGEHGCQVSEQDARLRKVGNTHQQTIQLLTRVTHQATLRVRGPRPARSSHEHGFRAHGSGVLASDSVPHENPEDDRPASPRRSVFVDLAPLRQSPPFARLWLGGAISGIGGQMTIVAIGLQVYDLTHSTLAVSGVALFALVPMVFFGIYGGMLADVFDRRLVALLSAIVAWGSTFTIALLAWLHVDNVWLLYLLATLNSVAATVIGATRMAIYPRLLTRELLPAASALGGISTGVMVTVGPALAGVLVAAVGFGWTYSVDVVLFVFAFLGIATLPSIVPEGDAARPGWESLREGLAFLRRAPNVRMSFIVDIIAMTFGQPRVMLPAAGALLLGGGAITVGVLTASFAIGALVCSVFSGPLGHVRMQGLAVGRSVIVYGAFTLAFGVELGVLSTGWFGSGDAGHPQVAAIAIACVLFAGAGAADNVSAIFRQTILQSATPDTMRGRIQGVFTVVVSGGPRVGDLYAGVATALVALWFPMAFGGLVIITLVAVLMRVQRTFRHYDAMHPVP</sequence>
<name>A0A5B8LZA8_9MICO</name>
<feature type="transmembrane region" description="Helical" evidence="8">
    <location>
        <begin position="379"/>
        <end position="401"/>
    </location>
</feature>
<keyword evidence="6 8" id="KW-0472">Membrane</keyword>
<feature type="transmembrane region" description="Helical" evidence="8">
    <location>
        <begin position="478"/>
        <end position="500"/>
    </location>
</feature>
<feature type="region of interest" description="Disordered" evidence="7">
    <location>
        <begin position="44"/>
        <end position="85"/>
    </location>
</feature>
<feature type="compositionally biased region" description="Basic and acidic residues" evidence="7">
    <location>
        <begin position="72"/>
        <end position="83"/>
    </location>
</feature>
<feature type="transmembrane region" description="Helical" evidence="8">
    <location>
        <begin position="454"/>
        <end position="472"/>
    </location>
</feature>
<keyword evidence="2" id="KW-0813">Transport</keyword>
<evidence type="ECO:0000313" key="11">
    <source>
        <dbReference type="Proteomes" id="UP000320216"/>
    </source>
</evidence>
<dbReference type="SUPFAM" id="SSF103473">
    <property type="entry name" value="MFS general substrate transporter"/>
    <property type="match status" value="1"/>
</dbReference>
<dbReference type="Pfam" id="PF05977">
    <property type="entry name" value="MFS_3"/>
    <property type="match status" value="1"/>
</dbReference>
<dbReference type="GO" id="GO:0022857">
    <property type="term" value="F:transmembrane transporter activity"/>
    <property type="evidence" value="ECO:0007669"/>
    <property type="project" value="InterPro"/>
</dbReference>
<feature type="transmembrane region" description="Helical" evidence="8">
    <location>
        <begin position="331"/>
        <end position="358"/>
    </location>
</feature>
<feature type="transmembrane region" description="Helical" evidence="8">
    <location>
        <begin position="266"/>
        <end position="286"/>
    </location>
</feature>
<evidence type="ECO:0000313" key="10">
    <source>
        <dbReference type="EMBL" id="QDZ13483.1"/>
    </source>
</evidence>
<dbReference type="AlphaFoldDB" id="A0A5B8LZA8"/>
<dbReference type="EMBL" id="CP042305">
    <property type="protein sequence ID" value="QDZ13483.1"/>
    <property type="molecule type" value="Genomic_DNA"/>
</dbReference>
<dbReference type="InterPro" id="IPR020846">
    <property type="entry name" value="MFS_dom"/>
</dbReference>
<protein>
    <submittedName>
        <fullName evidence="10">MFS transporter</fullName>
    </submittedName>
</protein>
<evidence type="ECO:0000256" key="7">
    <source>
        <dbReference type="SAM" id="MobiDB-lite"/>
    </source>
</evidence>
<dbReference type="Proteomes" id="UP000320216">
    <property type="component" value="Chromosome"/>
</dbReference>
<dbReference type="PANTHER" id="PTHR23513:SF9">
    <property type="entry name" value="ENTEROBACTIN EXPORTER ENTS"/>
    <property type="match status" value="1"/>
</dbReference>
<feature type="transmembrane region" description="Helical" evidence="8">
    <location>
        <begin position="413"/>
        <end position="434"/>
    </location>
</feature>
<evidence type="ECO:0000256" key="2">
    <source>
        <dbReference type="ARBA" id="ARBA00022448"/>
    </source>
</evidence>
<keyword evidence="5 8" id="KW-1133">Transmembrane helix</keyword>
<proteinExistence type="predicted"/>
<feature type="transmembrane region" description="Helical" evidence="8">
    <location>
        <begin position="229"/>
        <end position="260"/>
    </location>
</feature>
<evidence type="ECO:0000256" key="5">
    <source>
        <dbReference type="ARBA" id="ARBA00022989"/>
    </source>
</evidence>
<dbReference type="CDD" id="cd06173">
    <property type="entry name" value="MFS_MefA_like"/>
    <property type="match status" value="1"/>
</dbReference>
<evidence type="ECO:0000256" key="6">
    <source>
        <dbReference type="ARBA" id="ARBA00023136"/>
    </source>
</evidence>
<dbReference type="InterPro" id="IPR010290">
    <property type="entry name" value="TM_effector"/>
</dbReference>
<evidence type="ECO:0000256" key="8">
    <source>
        <dbReference type="SAM" id="Phobius"/>
    </source>
</evidence>
<evidence type="ECO:0000259" key="9">
    <source>
        <dbReference type="PROSITE" id="PS50850"/>
    </source>
</evidence>
<evidence type="ECO:0000256" key="3">
    <source>
        <dbReference type="ARBA" id="ARBA00022475"/>
    </source>
</evidence>
<keyword evidence="11" id="KW-1185">Reference proteome</keyword>
<dbReference type="PROSITE" id="PS50850">
    <property type="entry name" value="MFS"/>
    <property type="match status" value="1"/>
</dbReference>
<dbReference type="KEGG" id="huw:FPZ11_00475"/>
<gene>
    <name evidence="10" type="ORF">FPZ11_00475</name>
</gene>
<dbReference type="InterPro" id="IPR036259">
    <property type="entry name" value="MFS_trans_sf"/>
</dbReference>